<dbReference type="SUPFAM" id="SSF46894">
    <property type="entry name" value="C-terminal effector domain of the bipartite response regulators"/>
    <property type="match status" value="1"/>
</dbReference>
<keyword evidence="6" id="KW-1185">Reference proteome</keyword>
<dbReference type="InterPro" id="IPR000792">
    <property type="entry name" value="Tscrpt_reg_LuxR_C"/>
</dbReference>
<comment type="caution">
    <text evidence="5">The sequence shown here is derived from an EMBL/GenBank/DDBJ whole genome shotgun (WGS) entry which is preliminary data.</text>
</comment>
<dbReference type="PROSITE" id="PS50043">
    <property type="entry name" value="HTH_LUXR_2"/>
    <property type="match status" value="1"/>
</dbReference>
<keyword evidence="1" id="KW-0238">DNA-binding</keyword>
<organism evidence="5 6">
    <name type="scientific">Pantoea wallisii</name>
    <dbReference type="NCBI Taxonomy" id="1076551"/>
    <lineage>
        <taxon>Bacteria</taxon>
        <taxon>Pseudomonadati</taxon>
        <taxon>Pseudomonadota</taxon>
        <taxon>Gammaproteobacteria</taxon>
        <taxon>Enterobacterales</taxon>
        <taxon>Erwiniaceae</taxon>
        <taxon>Pantoea</taxon>
    </lineage>
</organism>
<dbReference type="GO" id="GO:0006355">
    <property type="term" value="P:regulation of DNA-templated transcription"/>
    <property type="evidence" value="ECO:0007669"/>
    <property type="project" value="InterPro"/>
</dbReference>
<protein>
    <recommendedName>
        <fullName evidence="7">DNA-binding response regulator</fullName>
    </recommendedName>
</protein>
<evidence type="ECO:0000259" key="3">
    <source>
        <dbReference type="PROSITE" id="PS50043"/>
    </source>
</evidence>
<dbReference type="CDD" id="cd06170">
    <property type="entry name" value="LuxR_C_like"/>
    <property type="match status" value="1"/>
</dbReference>
<gene>
    <name evidence="5" type="ORF">HA48_17990</name>
</gene>
<dbReference type="AlphaFoldDB" id="A0A1X1D0W8"/>
<dbReference type="STRING" id="1076551.HA48_17990"/>
<dbReference type="InterPro" id="IPR016032">
    <property type="entry name" value="Sig_transdc_resp-reg_C-effctor"/>
</dbReference>
<feature type="domain" description="Response regulatory" evidence="4">
    <location>
        <begin position="1"/>
        <end position="83"/>
    </location>
</feature>
<dbReference type="Gene3D" id="3.40.50.2300">
    <property type="match status" value="1"/>
</dbReference>
<dbReference type="EMBL" id="MLFS01000063">
    <property type="protein sequence ID" value="ORM70328.1"/>
    <property type="molecule type" value="Genomic_DNA"/>
</dbReference>
<evidence type="ECO:0000256" key="1">
    <source>
        <dbReference type="ARBA" id="ARBA00023125"/>
    </source>
</evidence>
<comment type="caution">
    <text evidence="2">Lacks conserved residue(s) required for the propagation of feature annotation.</text>
</comment>
<dbReference type="PRINTS" id="PR00038">
    <property type="entry name" value="HTHLUXR"/>
</dbReference>
<dbReference type="PANTHER" id="PTHR45566:SF1">
    <property type="entry name" value="HTH-TYPE TRANSCRIPTIONAL REGULATOR YHJB-RELATED"/>
    <property type="match status" value="1"/>
</dbReference>
<dbReference type="InterPro" id="IPR051015">
    <property type="entry name" value="EvgA-like"/>
</dbReference>
<evidence type="ECO:0008006" key="7">
    <source>
        <dbReference type="Google" id="ProtNLM"/>
    </source>
</evidence>
<evidence type="ECO:0000313" key="6">
    <source>
        <dbReference type="Proteomes" id="UP000193104"/>
    </source>
</evidence>
<accession>A0A1X1D0W8</accession>
<dbReference type="SUPFAM" id="SSF52172">
    <property type="entry name" value="CheY-like"/>
    <property type="match status" value="1"/>
</dbReference>
<evidence type="ECO:0000256" key="2">
    <source>
        <dbReference type="PROSITE-ProRule" id="PRU00169"/>
    </source>
</evidence>
<feature type="domain" description="HTH luxR-type" evidence="3">
    <location>
        <begin position="103"/>
        <end position="168"/>
    </location>
</feature>
<dbReference type="GO" id="GO:0003677">
    <property type="term" value="F:DNA binding"/>
    <property type="evidence" value="ECO:0007669"/>
    <property type="project" value="UniProtKB-KW"/>
</dbReference>
<dbReference type="SMART" id="SM00421">
    <property type="entry name" value="HTH_LUXR"/>
    <property type="match status" value="1"/>
</dbReference>
<sequence>MDLLKDCIRDVPHIILLEHLQQPLDPLVHISFIKEFEPKVKVLVFSASTSRYDVLQSQQNGIDGYLSKHASLEKLTEVTERVLAGERCFPSVARPTRMAQPDDSERLAMLTPKELSILRMIYAGCTNLTIASKLKITNKVASAYKISMMKKINASRLPELIDFARRNFVY</sequence>
<dbReference type="Proteomes" id="UP000193104">
    <property type="component" value="Unassembled WGS sequence"/>
</dbReference>
<dbReference type="PROSITE" id="PS50110">
    <property type="entry name" value="RESPONSE_REGULATORY"/>
    <property type="match status" value="1"/>
</dbReference>
<proteinExistence type="predicted"/>
<dbReference type="Pfam" id="PF00196">
    <property type="entry name" value="GerE"/>
    <property type="match status" value="1"/>
</dbReference>
<dbReference type="GO" id="GO:0000160">
    <property type="term" value="P:phosphorelay signal transduction system"/>
    <property type="evidence" value="ECO:0007669"/>
    <property type="project" value="InterPro"/>
</dbReference>
<dbReference type="PANTHER" id="PTHR45566">
    <property type="entry name" value="HTH-TYPE TRANSCRIPTIONAL REGULATOR YHJB-RELATED"/>
    <property type="match status" value="1"/>
</dbReference>
<dbReference type="InterPro" id="IPR011006">
    <property type="entry name" value="CheY-like_superfamily"/>
</dbReference>
<evidence type="ECO:0000313" key="5">
    <source>
        <dbReference type="EMBL" id="ORM70328.1"/>
    </source>
</evidence>
<dbReference type="InterPro" id="IPR001789">
    <property type="entry name" value="Sig_transdc_resp-reg_receiver"/>
</dbReference>
<name>A0A1X1D0W8_9GAMM</name>
<evidence type="ECO:0000259" key="4">
    <source>
        <dbReference type="PROSITE" id="PS50110"/>
    </source>
</evidence>
<reference evidence="5 6" key="1">
    <citation type="journal article" date="2017" name="Antonie Van Leeuwenhoek">
        <title>Phylogenomic resolution of the bacterial genus Pantoea and its relationship with Erwinia and Tatumella.</title>
        <authorList>
            <person name="Palmer M."/>
            <person name="Steenkamp E.T."/>
            <person name="Coetzee M.P."/>
            <person name="Chan W.Y."/>
            <person name="van Zyl E."/>
            <person name="De Maayer P."/>
            <person name="Coutinho T.A."/>
            <person name="Blom J."/>
            <person name="Smits T.H."/>
            <person name="Duffy B."/>
            <person name="Venter S.N."/>
        </authorList>
    </citation>
    <scope>NUCLEOTIDE SEQUENCE [LARGE SCALE GENOMIC DNA]</scope>
    <source>
        <strain evidence="5 6">LMG 26277</strain>
    </source>
</reference>